<organism evidence="2 3">
    <name type="scientific">Anaerotruncus colihominis</name>
    <dbReference type="NCBI Taxonomy" id="169435"/>
    <lineage>
        <taxon>Bacteria</taxon>
        <taxon>Bacillati</taxon>
        <taxon>Bacillota</taxon>
        <taxon>Clostridia</taxon>
        <taxon>Eubacteriales</taxon>
        <taxon>Oscillospiraceae</taxon>
        <taxon>Anaerotruncus</taxon>
    </lineage>
</organism>
<proteinExistence type="predicted"/>
<dbReference type="RefSeq" id="WP_162220989.1">
    <property type="nucleotide sequence ID" value="NZ_JANJZM010000012.1"/>
</dbReference>
<evidence type="ECO:0000313" key="3">
    <source>
        <dbReference type="Proteomes" id="UP000462501"/>
    </source>
</evidence>
<feature type="compositionally biased region" description="Basic residues" evidence="1">
    <location>
        <begin position="113"/>
        <end position="125"/>
    </location>
</feature>
<dbReference type="Proteomes" id="UP000462501">
    <property type="component" value="Unassembled WGS sequence"/>
</dbReference>
<accession>A0A845SX56</accession>
<evidence type="ECO:0000313" key="2">
    <source>
        <dbReference type="EMBL" id="NDO39014.1"/>
    </source>
</evidence>
<gene>
    <name evidence="2" type="ORF">FMM72_07055</name>
</gene>
<protein>
    <recommendedName>
        <fullName evidence="4">DUF3848 domain-containing protein</fullName>
    </recommendedName>
</protein>
<reference evidence="2 3" key="1">
    <citation type="submission" date="2019-06" db="EMBL/GenBank/DDBJ databases">
        <title>Draft genome sequences of 15 bacterial species constituting the stable defined intestinal microbiota of the GM15 gnotobiotic mouse model.</title>
        <authorList>
            <person name="Elie C."/>
            <person name="Mathieu A."/>
            <person name="Saliou A."/>
            <person name="Darnaud M."/>
            <person name="Leulier F."/>
            <person name="Tamellini A."/>
        </authorList>
    </citation>
    <scope>NUCLEOTIDE SEQUENCE [LARGE SCALE GENOMIC DNA]</scope>
    <source>
        <strain evidence="2 3">JM4-15</strain>
    </source>
</reference>
<feature type="region of interest" description="Disordered" evidence="1">
    <location>
        <begin position="104"/>
        <end position="125"/>
    </location>
</feature>
<evidence type="ECO:0000256" key="1">
    <source>
        <dbReference type="SAM" id="MobiDB-lite"/>
    </source>
</evidence>
<evidence type="ECO:0008006" key="4">
    <source>
        <dbReference type="Google" id="ProtNLM"/>
    </source>
</evidence>
<name>A0A845SX56_9FIRM</name>
<sequence>MSVEYQSAIEELAQVLANRFARLARGWEASTPGKRQDDLENILAARNVAAKLQDLVTESDAVALLALEDPLKAVADQWLKLTGLDRPQDEALIRCVRILCGDTPQRDSQQAGTKKKPHRRSSMTR</sequence>
<comment type="caution">
    <text evidence="2">The sequence shown here is derived from an EMBL/GenBank/DDBJ whole genome shotgun (WGS) entry which is preliminary data.</text>
</comment>
<dbReference type="AlphaFoldDB" id="A0A845SX56"/>
<dbReference type="EMBL" id="VIQT01000009">
    <property type="protein sequence ID" value="NDO39014.1"/>
    <property type="molecule type" value="Genomic_DNA"/>
</dbReference>